<dbReference type="PROSITE" id="PS00726">
    <property type="entry name" value="AP_NUCLEASE_F1_1"/>
    <property type="match status" value="1"/>
</dbReference>
<evidence type="ECO:0000313" key="4">
    <source>
        <dbReference type="EMBL" id="GKV12444.1"/>
    </source>
</evidence>
<feature type="compositionally biased region" description="Basic and acidic residues" evidence="2">
    <location>
        <begin position="349"/>
        <end position="365"/>
    </location>
</feature>
<dbReference type="PROSITE" id="PS50102">
    <property type="entry name" value="RRM"/>
    <property type="match status" value="1"/>
</dbReference>
<dbReference type="PANTHER" id="PTHR36617:SF5">
    <property type="entry name" value="OS05G0421675 PROTEIN"/>
    <property type="match status" value="1"/>
</dbReference>
<feature type="region of interest" description="Disordered" evidence="2">
    <location>
        <begin position="349"/>
        <end position="400"/>
    </location>
</feature>
<dbReference type="GO" id="GO:0006281">
    <property type="term" value="P:DNA repair"/>
    <property type="evidence" value="ECO:0007669"/>
    <property type="project" value="InterPro"/>
</dbReference>
<dbReference type="GO" id="GO:0003723">
    <property type="term" value="F:RNA binding"/>
    <property type="evidence" value="ECO:0007669"/>
    <property type="project" value="UniProtKB-UniRule"/>
</dbReference>
<dbReference type="SMART" id="SM00360">
    <property type="entry name" value="RRM"/>
    <property type="match status" value="1"/>
</dbReference>
<dbReference type="SUPFAM" id="SSF56219">
    <property type="entry name" value="DNase I-like"/>
    <property type="match status" value="1"/>
</dbReference>
<keyword evidence="1" id="KW-0694">RNA-binding</keyword>
<dbReference type="InterPro" id="IPR036691">
    <property type="entry name" value="Endo/exonu/phosph_ase_sf"/>
</dbReference>
<keyword evidence="5" id="KW-1185">Reference proteome</keyword>
<protein>
    <recommendedName>
        <fullName evidence="3">RRM domain-containing protein</fullName>
    </recommendedName>
</protein>
<feature type="compositionally biased region" description="Basic residues" evidence="2">
    <location>
        <begin position="379"/>
        <end position="400"/>
    </location>
</feature>
<dbReference type="Gene3D" id="3.60.10.10">
    <property type="entry name" value="Endonuclease/exonuclease/phosphatase"/>
    <property type="match status" value="1"/>
</dbReference>
<feature type="region of interest" description="Disordered" evidence="2">
    <location>
        <begin position="31"/>
        <end position="54"/>
    </location>
</feature>
<dbReference type="EMBL" id="BPVZ01000036">
    <property type="protein sequence ID" value="GKV12444.1"/>
    <property type="molecule type" value="Genomic_DNA"/>
</dbReference>
<dbReference type="InterPro" id="IPR020847">
    <property type="entry name" value="AP_endonuclease_F1_BS"/>
</dbReference>
<dbReference type="InterPro" id="IPR012677">
    <property type="entry name" value="Nucleotide-bd_a/b_plait_sf"/>
</dbReference>
<dbReference type="Pfam" id="PF00076">
    <property type="entry name" value="RRM_1"/>
    <property type="match status" value="1"/>
</dbReference>
<feature type="compositionally biased region" description="Basic and acidic residues" evidence="2">
    <location>
        <begin position="214"/>
        <end position="226"/>
    </location>
</feature>
<dbReference type="Pfam" id="PF13966">
    <property type="entry name" value="zf-RVT"/>
    <property type="match status" value="1"/>
</dbReference>
<comment type="caution">
    <text evidence="4">The sequence shown here is derived from an EMBL/GenBank/DDBJ whole genome shotgun (WGS) entry which is preliminary data.</text>
</comment>
<proteinExistence type="predicted"/>
<organism evidence="4 5">
    <name type="scientific">Rubroshorea leprosula</name>
    <dbReference type="NCBI Taxonomy" id="152421"/>
    <lineage>
        <taxon>Eukaryota</taxon>
        <taxon>Viridiplantae</taxon>
        <taxon>Streptophyta</taxon>
        <taxon>Embryophyta</taxon>
        <taxon>Tracheophyta</taxon>
        <taxon>Spermatophyta</taxon>
        <taxon>Magnoliopsida</taxon>
        <taxon>eudicotyledons</taxon>
        <taxon>Gunneridae</taxon>
        <taxon>Pentapetalae</taxon>
        <taxon>rosids</taxon>
        <taxon>malvids</taxon>
        <taxon>Malvales</taxon>
        <taxon>Dipterocarpaceae</taxon>
        <taxon>Rubroshorea</taxon>
    </lineage>
</organism>
<dbReference type="InterPro" id="IPR035979">
    <property type="entry name" value="RBD_domain_sf"/>
</dbReference>
<evidence type="ECO:0000259" key="3">
    <source>
        <dbReference type="PROSITE" id="PS50102"/>
    </source>
</evidence>
<evidence type="ECO:0000256" key="1">
    <source>
        <dbReference type="PROSITE-ProRule" id="PRU00176"/>
    </source>
</evidence>
<dbReference type="Proteomes" id="UP001054252">
    <property type="component" value="Unassembled WGS sequence"/>
</dbReference>
<sequence>MDQAAVEIVRFQLLLAFLGTCREMREKHRERGPFFPYNPNHQPKTKVPPPPEAGEQPEWHLGKVEWFKRDKGGLSKGLLKQTTSFFIANFPEEWKQKDMWKEFKKYGRVIQIYIANKNDKWGRKFGFVRFLNIRNPREMELNLSKIQVGDRRLQANLAMYNEENGDLGMKKRESKTNACPSKQVEATVGTKSYADAVRSNEEASKGKGVQGKRWTPEKNSRVNEERGETEEVWECHPSAENEEWLKNCLVRQIQRPKMITELKDKIMIEGFFSINITPMGGNMVLIHSEDEEEISKFNKEGSGWTGEWLSDIRPWSLKEVAKERYTWLQCYGMPLNIWNEEFFKRRNNLESQGEQRSKKQTEAQKRVHRTKRTEVRKIEMKRRKLRKSKGGRKRKEKRKMKQIVAEGMEVGLEKSKEGDALMENRAEVSQRGISISVSDINNCNRRFMLRSWEEEASELWAVGKNLRLVRRGGRGKKREIREMLAKENFDVVFIQETKMDSIDVRTSRAIWGVRDFEWVMKPTIGQWGSEEVPCLFSNVYAPCDKQERRRLWAELQATLSNYNDRWWCIGGDFNAIRSVEEKQGKYIDFGSMDAFNNFISSNELVDLPMKGRKYTWYRSHGKARSRLDRFLVSDHFLQSFQNVVQWGLGRSLSDHCPIMLQSKVEDWGPKPFRTIDSWLTHSGFEQFVKEKWNSFEVRGWGGFRLKEKLKMLKKDLRIWNKEVFGVIETRIEEAKEAIKLIDEKNDMGQISELEKNERASNFRQLQEWVDKKSNLLYQKARLRWLKERDANSKYFHSCVARRKSQNSLGGIVQNGRWIDDVQEVKTTVKDFFREKFREDRWDRPVLESINFNMISDEENAMLVAEFGEEEIKEAVWNCGGSKSPGPDGFNFNFIKRMWSTLKEDICDFFREFHRNGKLVKGSNTSFIVLVPKKTNLQVLHDMKKSNEARLIFKADFEKAYDNVEWGFLDYMMDKLGFNVKWRIWMKECVSTATVSILINEALSGLMRKAEDKEFRWAKVNFDKSWLYGMNIDGDFLGVMALIMNCSVGCIPFKYLGVPIGANPNRISTWRPVIECMRRRLEIWGGWALSFGGRIALLKVNKKGSAWWRGVWKLDRLDSSNNGWLKDGCVRTIGDGKETLFWQDVWIEGVSLKERFPRLFSLATNKSDSIAEVKGDSERVGEWQWSWRRNLFVWEHNLLQELTGILSQVHLKQGQEDHWTWRWESTRNYSIRSAYHQITQSQRAQDNGYLNQIWKAKAPLKVAALAWRAFVDRLPTKINLAKRGIIIDKAKIMCSCTGECKKPLRAAHGTYSKKGVEGSMEGNLADNNLDIMGKDNKISQMGSWINGTWNWNLQWRRRLYSWEEQEAAEVMKEIQDTTITRGKDDVWEWIHTKDGGYSTRSAYQALAGAHGMEHQGVVLQNVWNSLVPNKMSILGEIEGTSHLFIHCEVAYNLGNACLKWWEISATLDKECWKVFQQHSSVLKNDGKKESWGCILFAIIWTIWLARNMRIFKGKDADVSRLLELVQLRVFNWIKCRKKGCSFSLTDWF</sequence>
<dbReference type="GO" id="GO:0003677">
    <property type="term" value="F:DNA binding"/>
    <property type="evidence" value="ECO:0007669"/>
    <property type="project" value="InterPro"/>
</dbReference>
<dbReference type="InterPro" id="IPR026960">
    <property type="entry name" value="RVT-Znf"/>
</dbReference>
<gene>
    <name evidence="4" type="ORF">SLEP1_g23583</name>
</gene>
<dbReference type="InterPro" id="IPR005135">
    <property type="entry name" value="Endo/exonuclease/phosphatase"/>
</dbReference>
<feature type="region of interest" description="Disordered" evidence="2">
    <location>
        <begin position="198"/>
        <end position="228"/>
    </location>
</feature>
<dbReference type="GO" id="GO:0004519">
    <property type="term" value="F:endonuclease activity"/>
    <property type="evidence" value="ECO:0007669"/>
    <property type="project" value="InterPro"/>
</dbReference>
<name>A0AAV5JCV6_9ROSI</name>
<feature type="domain" description="RRM" evidence="3">
    <location>
        <begin position="83"/>
        <end position="160"/>
    </location>
</feature>
<dbReference type="Pfam" id="PF03372">
    <property type="entry name" value="Exo_endo_phos"/>
    <property type="match status" value="1"/>
</dbReference>
<dbReference type="SUPFAM" id="SSF54928">
    <property type="entry name" value="RNA-binding domain, RBD"/>
    <property type="match status" value="1"/>
</dbReference>
<evidence type="ECO:0000256" key="2">
    <source>
        <dbReference type="SAM" id="MobiDB-lite"/>
    </source>
</evidence>
<dbReference type="Gene3D" id="3.30.70.330">
    <property type="match status" value="1"/>
</dbReference>
<dbReference type="InterPro" id="IPR000504">
    <property type="entry name" value="RRM_dom"/>
</dbReference>
<reference evidence="4 5" key="1">
    <citation type="journal article" date="2021" name="Commun. Biol.">
        <title>The genome of Shorea leprosula (Dipterocarpaceae) highlights the ecological relevance of drought in aseasonal tropical rainforests.</title>
        <authorList>
            <person name="Ng K.K.S."/>
            <person name="Kobayashi M.J."/>
            <person name="Fawcett J.A."/>
            <person name="Hatakeyama M."/>
            <person name="Paape T."/>
            <person name="Ng C.H."/>
            <person name="Ang C.C."/>
            <person name="Tnah L.H."/>
            <person name="Lee C.T."/>
            <person name="Nishiyama T."/>
            <person name="Sese J."/>
            <person name="O'Brien M.J."/>
            <person name="Copetti D."/>
            <person name="Mohd Noor M.I."/>
            <person name="Ong R.C."/>
            <person name="Putra M."/>
            <person name="Sireger I.Z."/>
            <person name="Indrioko S."/>
            <person name="Kosugi Y."/>
            <person name="Izuno A."/>
            <person name="Isagi Y."/>
            <person name="Lee S.L."/>
            <person name="Shimizu K.K."/>
        </authorList>
    </citation>
    <scope>NUCLEOTIDE SEQUENCE [LARGE SCALE GENOMIC DNA]</scope>
    <source>
        <strain evidence="4">214</strain>
    </source>
</reference>
<evidence type="ECO:0000313" key="5">
    <source>
        <dbReference type="Proteomes" id="UP001054252"/>
    </source>
</evidence>
<dbReference type="PANTHER" id="PTHR36617">
    <property type="entry name" value="PROTEIN, PUTATIVE-RELATED"/>
    <property type="match status" value="1"/>
</dbReference>
<dbReference type="CDD" id="cd00590">
    <property type="entry name" value="RRM_SF"/>
    <property type="match status" value="1"/>
</dbReference>
<accession>A0AAV5JCV6</accession>